<dbReference type="Pfam" id="PF00149">
    <property type="entry name" value="Metallophos"/>
    <property type="match status" value="1"/>
</dbReference>
<dbReference type="PRINTS" id="PR00114">
    <property type="entry name" value="STPHPHTASE"/>
</dbReference>
<dbReference type="GO" id="GO:0097720">
    <property type="term" value="P:calcineurin-mediated signaling"/>
    <property type="evidence" value="ECO:0007669"/>
    <property type="project" value="InterPro"/>
</dbReference>
<gene>
    <name evidence="3" type="ORF">ECRASSUSDP1_LOCUS3271</name>
</gene>
<evidence type="ECO:0000313" key="4">
    <source>
        <dbReference type="Proteomes" id="UP001295684"/>
    </source>
</evidence>
<dbReference type="InterPro" id="IPR004843">
    <property type="entry name" value="Calcineurin-like_PHP"/>
</dbReference>
<dbReference type="AlphaFoldDB" id="A0AAD1U5Y0"/>
<evidence type="ECO:0000259" key="2">
    <source>
        <dbReference type="PROSITE" id="PS00125"/>
    </source>
</evidence>
<comment type="catalytic activity">
    <reaction evidence="1">
        <text>O-phospho-L-threonyl-[protein] + H2O = L-threonyl-[protein] + phosphate</text>
        <dbReference type="Rhea" id="RHEA:47004"/>
        <dbReference type="Rhea" id="RHEA-COMP:11060"/>
        <dbReference type="Rhea" id="RHEA-COMP:11605"/>
        <dbReference type="ChEBI" id="CHEBI:15377"/>
        <dbReference type="ChEBI" id="CHEBI:30013"/>
        <dbReference type="ChEBI" id="CHEBI:43474"/>
        <dbReference type="ChEBI" id="CHEBI:61977"/>
        <dbReference type="EC" id="3.1.3.16"/>
    </reaction>
</comment>
<dbReference type="GO" id="GO:0033192">
    <property type="term" value="F:calmodulin-dependent protein phosphatase activity"/>
    <property type="evidence" value="ECO:0007669"/>
    <property type="project" value="InterPro"/>
</dbReference>
<dbReference type="PROSITE" id="PS00125">
    <property type="entry name" value="SER_THR_PHOSPHATASE"/>
    <property type="match status" value="1"/>
</dbReference>
<dbReference type="EC" id="3.1.3.16" evidence="1"/>
<reference evidence="3" key="1">
    <citation type="submission" date="2023-07" db="EMBL/GenBank/DDBJ databases">
        <authorList>
            <consortium name="AG Swart"/>
            <person name="Singh M."/>
            <person name="Singh A."/>
            <person name="Seah K."/>
            <person name="Emmerich C."/>
        </authorList>
    </citation>
    <scope>NUCLEOTIDE SEQUENCE</scope>
    <source>
        <strain evidence="3">DP1</strain>
    </source>
</reference>
<name>A0AAD1U5Y0_EUPCR</name>
<dbReference type="InterPro" id="IPR029052">
    <property type="entry name" value="Metallo-depent_PP-like"/>
</dbReference>
<dbReference type="SMART" id="SM00156">
    <property type="entry name" value="PP2Ac"/>
    <property type="match status" value="1"/>
</dbReference>
<accession>A0AAD1U5Y0</accession>
<keyword evidence="4" id="KW-1185">Reference proteome</keyword>
<keyword evidence="1" id="KW-0378">Hydrolase</keyword>
<comment type="caution">
    <text evidence="3">The sequence shown here is derived from an EMBL/GenBank/DDBJ whole genome shotgun (WGS) entry which is preliminary data.</text>
</comment>
<evidence type="ECO:0000313" key="3">
    <source>
        <dbReference type="EMBL" id="CAI2361955.1"/>
    </source>
</evidence>
<protein>
    <recommendedName>
        <fullName evidence="1">Serine/threonine-protein phosphatase</fullName>
        <ecNumber evidence="1">3.1.3.16</ecNumber>
    </recommendedName>
</protein>
<dbReference type="InterPro" id="IPR006186">
    <property type="entry name" value="Ser/Thr-sp_prot-phosphatase"/>
</dbReference>
<dbReference type="InterPro" id="IPR043360">
    <property type="entry name" value="PP2B"/>
</dbReference>
<dbReference type="SUPFAM" id="SSF56300">
    <property type="entry name" value="Metallo-dependent phosphatases"/>
    <property type="match status" value="1"/>
</dbReference>
<dbReference type="Proteomes" id="UP001295684">
    <property type="component" value="Unassembled WGS sequence"/>
</dbReference>
<evidence type="ECO:0000256" key="1">
    <source>
        <dbReference type="RuleBase" id="RU004273"/>
    </source>
</evidence>
<comment type="similarity">
    <text evidence="1">Belongs to the PPP phosphatase family.</text>
</comment>
<organism evidence="3 4">
    <name type="scientific">Euplotes crassus</name>
    <dbReference type="NCBI Taxonomy" id="5936"/>
    <lineage>
        <taxon>Eukaryota</taxon>
        <taxon>Sar</taxon>
        <taxon>Alveolata</taxon>
        <taxon>Ciliophora</taxon>
        <taxon>Intramacronucleata</taxon>
        <taxon>Spirotrichea</taxon>
        <taxon>Hypotrichia</taxon>
        <taxon>Euplotida</taxon>
        <taxon>Euplotidae</taxon>
        <taxon>Moneuplotes</taxon>
    </lineage>
</organism>
<sequence length="468" mass="53646">MEPLLDPCDDRACKDFEPPPALPLSTELLFPTSGSKVPDWRLVNQHVTKEGRINKEDFVTIITEVTDLMKNEPNLLEMEEPVVIVGDIHGQYYDLCHLIEKAGDPETTNYLFMGDYVDRGIFSVECIILLYCLKLNYPETFVLLRGNHECRNMTDHFTFREETIRKFDQEVYDLIMESFDALPLSCLAGKKYFAMHGGISPELKKIEQINKLDRFKEPPLDGLMCDLLWADPADDDNATKTEYIDNEERECSFVFGKKPCKKLLDKNNLMTIVRAHQVQIEGYKMHRWDGASTFPYVITIFSAPNYCDYYSNKASVLILESGNVSIKQYDQSDHPYYLPDQVDIFTWSMPFLAEKVISMLSYIVNKLGEEDVDDADSKAALANLAKDVKKGRANKLKSKVKVFARMQKMFTTLKDESELILKLKGMAPDGKIPRGLLLEGRPAIKDALKEFNRAKEVDKINERRPKGK</sequence>
<dbReference type="PANTHER" id="PTHR45673">
    <property type="entry name" value="SERINE/THREONINE-PROTEIN PHOSPHATASE 2B CATALYTIC SUBUNIT 1-RELATED"/>
    <property type="match status" value="1"/>
</dbReference>
<dbReference type="Gene3D" id="3.60.21.10">
    <property type="match status" value="1"/>
</dbReference>
<proteinExistence type="inferred from homology"/>
<feature type="domain" description="Serine/threonine specific protein phosphatases" evidence="2">
    <location>
        <begin position="144"/>
        <end position="149"/>
    </location>
</feature>
<dbReference type="EMBL" id="CAMPGE010003132">
    <property type="protein sequence ID" value="CAI2361955.1"/>
    <property type="molecule type" value="Genomic_DNA"/>
</dbReference>